<evidence type="ECO:0000313" key="3">
    <source>
        <dbReference type="Proteomes" id="UP000674318"/>
    </source>
</evidence>
<dbReference type="GeneID" id="94291010"/>
<evidence type="ECO:0000256" key="1">
    <source>
        <dbReference type="SAM" id="MobiDB-lite"/>
    </source>
</evidence>
<accession>A0A836IHL3</accession>
<feature type="compositionally biased region" description="Low complexity" evidence="1">
    <location>
        <begin position="404"/>
        <end position="445"/>
    </location>
</feature>
<feature type="compositionally biased region" description="Polar residues" evidence="1">
    <location>
        <begin position="391"/>
        <end position="403"/>
    </location>
</feature>
<proteinExistence type="predicted"/>
<feature type="region of interest" description="Disordered" evidence="1">
    <location>
        <begin position="210"/>
        <end position="259"/>
    </location>
</feature>
<feature type="compositionally biased region" description="Pro residues" evidence="1">
    <location>
        <begin position="477"/>
        <end position="491"/>
    </location>
</feature>
<feature type="compositionally biased region" description="Low complexity" evidence="1">
    <location>
        <begin position="311"/>
        <end position="322"/>
    </location>
</feature>
<protein>
    <submittedName>
        <fullName evidence="2">Uncharacterized protein</fullName>
    </submittedName>
</protein>
<keyword evidence="3" id="KW-1185">Reference proteome</keyword>
<reference evidence="2 3" key="1">
    <citation type="submission" date="2021-02" db="EMBL/GenBank/DDBJ databases">
        <title>Porcisia hertigi Genome sequencing and assembly.</title>
        <authorList>
            <person name="Almutairi H."/>
            <person name="Gatherer D."/>
        </authorList>
    </citation>
    <scope>NUCLEOTIDE SEQUENCE [LARGE SCALE GENOMIC DNA]</scope>
    <source>
        <strain evidence="2 3">C119</strain>
    </source>
</reference>
<gene>
    <name evidence="2" type="ORF">JKF63_04962</name>
</gene>
<dbReference type="RefSeq" id="XP_067757133.1">
    <property type="nucleotide sequence ID" value="XM_067900933.1"/>
</dbReference>
<dbReference type="KEGG" id="phet:94291010"/>
<feature type="region of interest" description="Disordered" evidence="1">
    <location>
        <begin position="529"/>
        <end position="557"/>
    </location>
</feature>
<sequence length="557" mass="57547">MSAKVSLSADSEEATPLPERFQELRHCFPLRRGTSAEADLLRAMQQLHTRLVTRSAQTHRLVEELSQCTTAAQVSLANAFNSLKLLAQRQFVQHRIATEDRQLREYIDTGPDDEGEENESCDSTAIPNGALVSALPTHATTEVAVRRRMNTYVEMCRESLADEGVRIPLCPGDVAELAAENHYAHRRLCGLIGTQAFLYDVDVGCRRGANDPSAATQQQQQPLPQPFSFPVAGSAPPPSTLPVTTAVEPPSASPTTLVPPPHASVASAVALPAKALPVESRVAPPLTAAKAATAKKGAVVLKGGRQRALFSSSSSSTSLSVSPFAVRPTATPSKNARNLFGSSSSSVVSNKSSSSGRAEAARDTADSPTSSYHSSRDGSSSPPAMARRADNPSQLPQATTTVPSSRTTSASLHSSQASSASTGALTSPPSRCAPAPSAATASASPSGPPPPPLPPSSPKPLSPSSSTVAPAILDPPLTLPFPQAPPPPPLPLSLLGAAVAATAAAPATFPPPPPVFVFENVSDMVVPAPTLPTAAAPSLPPRGGKVLSTSSDDEGKR</sequence>
<name>A0A836IHL3_9TRYP</name>
<comment type="caution">
    <text evidence="2">The sequence shown here is derived from an EMBL/GenBank/DDBJ whole genome shotgun (WGS) entry which is preliminary data.</text>
</comment>
<feature type="compositionally biased region" description="Low complexity" evidence="1">
    <location>
        <begin position="370"/>
        <end position="381"/>
    </location>
</feature>
<evidence type="ECO:0000313" key="2">
    <source>
        <dbReference type="EMBL" id="KAG5504510.1"/>
    </source>
</evidence>
<dbReference type="EMBL" id="JAFJZO010000023">
    <property type="protein sequence ID" value="KAG5504510.1"/>
    <property type="molecule type" value="Genomic_DNA"/>
</dbReference>
<dbReference type="AlphaFoldDB" id="A0A836IHL3"/>
<organism evidence="2 3">
    <name type="scientific">Porcisia hertigi</name>
    <dbReference type="NCBI Taxonomy" id="2761500"/>
    <lineage>
        <taxon>Eukaryota</taxon>
        <taxon>Discoba</taxon>
        <taxon>Euglenozoa</taxon>
        <taxon>Kinetoplastea</taxon>
        <taxon>Metakinetoplastina</taxon>
        <taxon>Trypanosomatida</taxon>
        <taxon>Trypanosomatidae</taxon>
        <taxon>Leishmaniinae</taxon>
        <taxon>Porcisia</taxon>
    </lineage>
</organism>
<feature type="compositionally biased region" description="Low complexity" evidence="1">
    <location>
        <begin position="342"/>
        <end position="355"/>
    </location>
</feature>
<dbReference type="Proteomes" id="UP000674318">
    <property type="component" value="Unassembled WGS sequence"/>
</dbReference>
<feature type="region of interest" description="Disordered" evidence="1">
    <location>
        <begin position="308"/>
        <end position="493"/>
    </location>
</feature>
<feature type="compositionally biased region" description="Pro residues" evidence="1">
    <location>
        <begin position="446"/>
        <end position="461"/>
    </location>
</feature>
<dbReference type="OrthoDB" id="751084at2759"/>